<organism evidence="3 4">
    <name type="scientific">Corynebacterium oculi</name>
    <dbReference type="NCBI Taxonomy" id="1544416"/>
    <lineage>
        <taxon>Bacteria</taxon>
        <taxon>Bacillati</taxon>
        <taxon>Actinomycetota</taxon>
        <taxon>Actinomycetes</taxon>
        <taxon>Mycobacteriales</taxon>
        <taxon>Corynebacteriaceae</taxon>
        <taxon>Corynebacterium</taxon>
    </lineage>
</organism>
<gene>
    <name evidence="3" type="ORF">Cocul_00150</name>
</gene>
<accession>A0A0Q0YF20</accession>
<keyword evidence="4" id="KW-1185">Reference proteome</keyword>
<dbReference type="PATRIC" id="fig|1544416.3.peg.152"/>
<feature type="transmembrane region" description="Helical" evidence="2">
    <location>
        <begin position="19"/>
        <end position="46"/>
    </location>
</feature>
<keyword evidence="2" id="KW-0812">Transmembrane</keyword>
<evidence type="ECO:0000256" key="2">
    <source>
        <dbReference type="SAM" id="Phobius"/>
    </source>
</evidence>
<feature type="transmembrane region" description="Helical" evidence="2">
    <location>
        <begin position="89"/>
        <end position="110"/>
    </location>
</feature>
<protein>
    <submittedName>
        <fullName evidence="3">Uncharacterized protein</fullName>
    </submittedName>
</protein>
<proteinExistence type="predicted"/>
<feature type="transmembrane region" description="Helical" evidence="2">
    <location>
        <begin position="58"/>
        <end position="77"/>
    </location>
</feature>
<dbReference type="EMBL" id="LKST01000001">
    <property type="protein sequence ID" value="KQB85017.1"/>
    <property type="molecule type" value="Genomic_DNA"/>
</dbReference>
<dbReference type="OrthoDB" id="9982699at2"/>
<dbReference type="AlphaFoldDB" id="A0A0Q0YF20"/>
<reference evidence="3 4" key="1">
    <citation type="submission" date="2015-10" db="EMBL/GenBank/DDBJ databases">
        <title>Corynebacteirum lowii and Corynebacterium oculi species nova, derived from human clinical disease and and emended description of Corynebacterium mastiditis.</title>
        <authorList>
            <person name="Bernard K."/>
            <person name="Pacheco A.L."/>
            <person name="Mcdougall C."/>
            <person name="Burtx T."/>
            <person name="Weibe D."/>
            <person name="Tyler S."/>
            <person name="Olson A.B."/>
            <person name="Cnockaert M."/>
            <person name="Eguchi H."/>
            <person name="Kuwahara T."/>
            <person name="Nakayama-Imaohji H."/>
            <person name="Boudewijins M."/>
            <person name="Van Hoecke F."/>
            <person name="Bernier A.-M."/>
            <person name="Vandamme P."/>
        </authorList>
    </citation>
    <scope>NUCLEOTIDE SEQUENCE [LARGE SCALE GENOMIC DNA]</scope>
    <source>
        <strain evidence="3 4">NML 130210</strain>
    </source>
</reference>
<name>A0A0Q0YF20_9CORY</name>
<feature type="coiled-coil region" evidence="1">
    <location>
        <begin position="139"/>
        <end position="166"/>
    </location>
</feature>
<keyword evidence="2" id="KW-0472">Membrane</keyword>
<comment type="caution">
    <text evidence="3">The sequence shown here is derived from an EMBL/GenBank/DDBJ whole genome shotgun (WGS) entry which is preliminary data.</text>
</comment>
<dbReference type="RefSeq" id="WP_055121400.1">
    <property type="nucleotide sequence ID" value="NZ_LKST01000001.1"/>
</dbReference>
<sequence length="208" mass="23297">MPSYACWCGRLGGIMPGAFFLVCLVLHCGIGPTVGVCVALHFPWVLYLSAWILDESSCGYATTCTYFMVVALAYWVLGRVMVGGESVGVELISLAGIVLTALFGLAGSWVSSRGAKEKSVSEQYKALVDDIQEWTETRLAERDERIEELRKETEMLRASLAKVEEDMRLWRERYRAAVDYIVRLRDMIPAARRPQVPEVLHGDLSEKE</sequence>
<keyword evidence="1" id="KW-0175">Coiled coil</keyword>
<evidence type="ECO:0000313" key="4">
    <source>
        <dbReference type="Proteomes" id="UP000050517"/>
    </source>
</evidence>
<evidence type="ECO:0000313" key="3">
    <source>
        <dbReference type="EMBL" id="KQB85017.1"/>
    </source>
</evidence>
<keyword evidence="2" id="KW-1133">Transmembrane helix</keyword>
<dbReference type="Proteomes" id="UP000050517">
    <property type="component" value="Unassembled WGS sequence"/>
</dbReference>
<evidence type="ECO:0000256" key="1">
    <source>
        <dbReference type="SAM" id="Coils"/>
    </source>
</evidence>